<dbReference type="EMBL" id="JAQOSP010000141">
    <property type="protein sequence ID" value="MDJ1172127.1"/>
    <property type="molecule type" value="Genomic_DNA"/>
</dbReference>
<organism evidence="2 3">
    <name type="scientific">Roseofilum acuticapitatum BLCC-M154</name>
    <dbReference type="NCBI Taxonomy" id="3022444"/>
    <lineage>
        <taxon>Bacteria</taxon>
        <taxon>Bacillati</taxon>
        <taxon>Cyanobacteriota</taxon>
        <taxon>Cyanophyceae</taxon>
        <taxon>Desertifilales</taxon>
        <taxon>Desertifilaceae</taxon>
        <taxon>Roseofilum</taxon>
        <taxon>Roseofilum acuticapitatum</taxon>
    </lineage>
</organism>
<dbReference type="Pfam" id="PF01850">
    <property type="entry name" value="PIN"/>
    <property type="match status" value="1"/>
</dbReference>
<evidence type="ECO:0000313" key="2">
    <source>
        <dbReference type="EMBL" id="MDJ1172127.1"/>
    </source>
</evidence>
<protein>
    <submittedName>
        <fullName evidence="2">Type II toxin-antitoxin system VapC family toxin</fullName>
    </submittedName>
</protein>
<name>A0ABT7AYZ2_9CYAN</name>
<dbReference type="Gene3D" id="3.40.50.1010">
    <property type="entry name" value="5'-nuclease"/>
    <property type="match status" value="1"/>
</dbReference>
<keyword evidence="3" id="KW-1185">Reference proteome</keyword>
<evidence type="ECO:0000313" key="3">
    <source>
        <dbReference type="Proteomes" id="UP001235303"/>
    </source>
</evidence>
<gene>
    <name evidence="2" type="ORF">PMG71_22110</name>
</gene>
<dbReference type="PANTHER" id="PTHR36173">
    <property type="entry name" value="RIBONUCLEASE VAPC16-RELATED"/>
    <property type="match status" value="1"/>
</dbReference>
<dbReference type="InterPro" id="IPR041705">
    <property type="entry name" value="PIN_Sll0205"/>
</dbReference>
<dbReference type="RefSeq" id="WP_283755880.1">
    <property type="nucleotide sequence ID" value="NZ_JAQOSP010000141.1"/>
</dbReference>
<dbReference type="CDD" id="cd09872">
    <property type="entry name" value="PIN_Sll0205-like"/>
    <property type="match status" value="1"/>
</dbReference>
<evidence type="ECO:0000259" key="1">
    <source>
        <dbReference type="Pfam" id="PF01850"/>
    </source>
</evidence>
<feature type="domain" description="PIN" evidence="1">
    <location>
        <begin position="3"/>
        <end position="123"/>
    </location>
</feature>
<dbReference type="InterPro" id="IPR002716">
    <property type="entry name" value="PIN_dom"/>
</dbReference>
<accession>A0ABT7AYZ2</accession>
<dbReference type="Proteomes" id="UP001235303">
    <property type="component" value="Unassembled WGS sequence"/>
</dbReference>
<reference evidence="2 3" key="1">
    <citation type="submission" date="2023-01" db="EMBL/GenBank/DDBJ databases">
        <title>Novel diversity within Roseofilum (Cyanobacteria; Desertifilaceae) from marine benthic mats with descriptions of four novel species.</title>
        <authorList>
            <person name="Wang Y."/>
            <person name="Berthold D.E."/>
            <person name="Hu J."/>
            <person name="Lefler F.W."/>
            <person name="Laughinghouse H.D. IV."/>
        </authorList>
    </citation>
    <scope>NUCLEOTIDE SEQUENCE [LARGE SCALE GENOMIC DNA]</scope>
    <source>
        <strain evidence="2 3">BLCC-M154</strain>
    </source>
</reference>
<proteinExistence type="predicted"/>
<dbReference type="InterPro" id="IPR052919">
    <property type="entry name" value="TA_system_RNase"/>
</dbReference>
<dbReference type="SUPFAM" id="SSF88723">
    <property type="entry name" value="PIN domain-like"/>
    <property type="match status" value="1"/>
</dbReference>
<dbReference type="PANTHER" id="PTHR36173:SF2">
    <property type="entry name" value="RIBONUCLEASE VAPC16"/>
    <property type="match status" value="1"/>
</dbReference>
<comment type="caution">
    <text evidence="2">The sequence shown here is derived from an EMBL/GenBank/DDBJ whole genome shotgun (WGS) entry which is preliminary data.</text>
</comment>
<dbReference type="InterPro" id="IPR029060">
    <property type="entry name" value="PIN-like_dom_sf"/>
</dbReference>
<sequence length="128" mass="14933">MNILLDTHVLIWLAIEPQKLSRQATHIIMNSNNTLSFSLVSIWEMQIKIQLNKLRINLPVSEVIDRQQQVNGLQILPIELTHIFALEQLPNPHRDPFDRLLIAQALVTQIPILSVDIIFDRYPVQRLW</sequence>